<name>A0ACB9SWE6_HOLOL</name>
<organism evidence="1 2">
    <name type="scientific">Holotrichia oblita</name>
    <name type="common">Chafer beetle</name>
    <dbReference type="NCBI Taxonomy" id="644536"/>
    <lineage>
        <taxon>Eukaryota</taxon>
        <taxon>Metazoa</taxon>
        <taxon>Ecdysozoa</taxon>
        <taxon>Arthropoda</taxon>
        <taxon>Hexapoda</taxon>
        <taxon>Insecta</taxon>
        <taxon>Pterygota</taxon>
        <taxon>Neoptera</taxon>
        <taxon>Endopterygota</taxon>
        <taxon>Coleoptera</taxon>
        <taxon>Polyphaga</taxon>
        <taxon>Scarabaeiformia</taxon>
        <taxon>Scarabaeidae</taxon>
        <taxon>Melolonthinae</taxon>
        <taxon>Holotrichia</taxon>
    </lineage>
</organism>
<proteinExistence type="predicted"/>
<accession>A0ACB9SWE6</accession>
<keyword evidence="1" id="KW-0670">Pyruvate</keyword>
<keyword evidence="2" id="KW-1185">Reference proteome</keyword>
<keyword evidence="1" id="KW-0808">Transferase</keyword>
<gene>
    <name evidence="1" type="ORF">MML48_7g00013526</name>
</gene>
<dbReference type="Proteomes" id="UP001056778">
    <property type="component" value="Chromosome 7"/>
</dbReference>
<comment type="caution">
    <text evidence="1">The sequence shown here is derived from an EMBL/GenBank/DDBJ whole genome shotgun (WGS) entry which is preliminary data.</text>
</comment>
<dbReference type="EMBL" id="CM043021">
    <property type="protein sequence ID" value="KAI4458798.1"/>
    <property type="molecule type" value="Genomic_DNA"/>
</dbReference>
<evidence type="ECO:0000313" key="1">
    <source>
        <dbReference type="EMBL" id="KAI4458798.1"/>
    </source>
</evidence>
<sequence length="1274" mass="139944">MKTYSRKKSGDNQEVILDLNELCRLCMAKEDELVPIFNNDEPIPLTLRIMACVALEVLKVMVFRIKYVTLVNTNLKNHILSGRNNNYDDEPMSVEDVTEKETMLTKVSEDTVSNSEIDDAPVDVRTEEDLVGVTQVTYIQPEIDPEPDEDPKKEVIEPEHDDDENVFILEDSQGMEDDQIEDQDLEAIAEAVKNTLASHPNLNLSGELQMKVDQQPGKPTQVQVTTEDGSVIVMELMTEDDQEILPDLPEPPSEFNEDGELKVFQCPDCPKTFARRIQLRRHASVHMQQRGSPAMSDIGVPPLQMQAAEATTQLDHMCALDIHSKASFVRLSGIICTIGPASRDPAVLEKMMDTGMNVARLNFSHGTHEYHAETIRNIRTAVQNYSKKIGMTYPLAIALDTKGPEIRTGLLEGGGSAEVELKKGDTIKLTTDKAYMEKSSAQVLYVDYDNINKVVQVNNRIFVDDGLISLVCNHIQGQVLTCTVENGGSLGSKKGVNLPGVNVDLPAVSEKDKSDLQFGVDQEVDMVFASFIRNAAALSEIRGILGEKGKNILIISKIENQQGMTNLDEIIQASDGIMVARGDLGIEIPTEKVFLAQKAMIAKCNKFGKPVICATQMLESMVKKPRPTRAESSDVANAILDGADCVMLSGETAKGEYPLQCVLTMANICKEAEAAIWQRRLLQDLSVKAIPPVDAAHTIAIAAVEASAKCLAAAIIVITSSGRSAHLLAKYRPRCPIITVTRNPQTARQAHLYRALLPILYETDRLSDWLKDVDARVQFGLNHGKVRGFIKSGDPVIVVTGWKQGAVNVPTMDCPQLPWMINFHSIKDGTILNQQYDSAFASDYIEHLCKLHIDSELPKKRLSGIICSIGPRITGEILENMMEAGMSIAVIKLAHCTMDEAKDVILTVRKAVMNYSMKQGKVYSLGIGIDIKGPEIRVVGSIIRCLIESTGKFSDKASVSVETALIIPLVSEEDKEAIEFCAQEKVSFVFIPYAEHADTITEVRKILGKQGRATMIIAKIENTAGVYNIDNLMAVSDGVLISRGALASELTPEKVIINGVPSILAPSVLNSMTTNLTPTNAEIADVTSSITDGVDCFMLSRETTVGDHPIEAIKALDKLCRTAEPLLFQTQMFRDLTQTAQPVEPLYAISISAVEAAMKCNAAAIIVTTVTGRSAKLIARFRPRCPIIAITRYAHVSRVLTMWRAIDPVHYIKRPDSQWCKDLEKRVQFGLTHGKRCGYIKAGDALVIVMGSKMGTGFTNALKIVYASEYDTYG</sequence>
<evidence type="ECO:0000313" key="2">
    <source>
        <dbReference type="Proteomes" id="UP001056778"/>
    </source>
</evidence>
<reference evidence="1" key="1">
    <citation type="submission" date="2022-04" db="EMBL/GenBank/DDBJ databases">
        <title>Chromosome-scale genome assembly of Holotrichia oblita Faldermann.</title>
        <authorList>
            <person name="Rongchong L."/>
        </authorList>
    </citation>
    <scope>NUCLEOTIDE SEQUENCE</scope>
    <source>
        <strain evidence="1">81SQS9</strain>
    </source>
</reference>
<keyword evidence="1" id="KW-0418">Kinase</keyword>
<protein>
    <submittedName>
        <fullName evidence="1">Pyruvate kinase</fullName>
    </submittedName>
</protein>